<dbReference type="Proteomes" id="UP000887575">
    <property type="component" value="Unassembled WGS sequence"/>
</dbReference>
<dbReference type="PANTHER" id="PTHR46339:SF7">
    <property type="entry name" value="BPTI_KUNITZ INHIBITOR DOMAIN-CONTAINING PROTEIN"/>
    <property type="match status" value="1"/>
</dbReference>
<dbReference type="WBParaSite" id="MBELARI_LOCUS11290">
    <property type="protein sequence ID" value="MBELARI_LOCUS11290"/>
    <property type="gene ID" value="MBELARI_LOCUS11290"/>
</dbReference>
<dbReference type="InterPro" id="IPR028150">
    <property type="entry name" value="Lustrin_cystein"/>
</dbReference>
<dbReference type="InterPro" id="IPR053014">
    <property type="entry name" value="Cuticle_assoc_divergent"/>
</dbReference>
<dbReference type="AlphaFoldDB" id="A0AAF3EBH1"/>
<reference evidence="3" key="1">
    <citation type="submission" date="2024-02" db="UniProtKB">
        <authorList>
            <consortium name="WormBaseParasite"/>
        </authorList>
    </citation>
    <scope>IDENTIFICATION</scope>
</reference>
<evidence type="ECO:0000259" key="1">
    <source>
        <dbReference type="Pfam" id="PF01683"/>
    </source>
</evidence>
<organism evidence="2 3">
    <name type="scientific">Mesorhabditis belari</name>
    <dbReference type="NCBI Taxonomy" id="2138241"/>
    <lineage>
        <taxon>Eukaryota</taxon>
        <taxon>Metazoa</taxon>
        <taxon>Ecdysozoa</taxon>
        <taxon>Nematoda</taxon>
        <taxon>Chromadorea</taxon>
        <taxon>Rhabditida</taxon>
        <taxon>Rhabditina</taxon>
        <taxon>Rhabditomorpha</taxon>
        <taxon>Rhabditoidea</taxon>
        <taxon>Rhabditidae</taxon>
        <taxon>Mesorhabditinae</taxon>
        <taxon>Mesorhabditis</taxon>
    </lineage>
</organism>
<dbReference type="Pfam" id="PF01683">
    <property type="entry name" value="EB"/>
    <property type="match status" value="2"/>
</dbReference>
<dbReference type="InterPro" id="IPR006150">
    <property type="entry name" value="Cys_repeat_1"/>
</dbReference>
<protein>
    <recommendedName>
        <fullName evidence="1">EB domain-containing protein</fullName>
    </recommendedName>
</protein>
<name>A0AAF3EBH1_9BILA</name>
<accession>A0AAF3EBH1</accession>
<dbReference type="Pfam" id="PF14625">
    <property type="entry name" value="Lustrin_cystein"/>
    <property type="match status" value="3"/>
</dbReference>
<sequence length="334" mass="35030">MIRSHTSSTEGFCCRGSSVLIARPVTDGCPPGNFVWMDGAEAGQCDPFNPPNAPCPEGFTCQWSTANQRYQCCGSNAPIVPRAADGCPSGQVAFRETGTVRVCTAGAANCPAGYFCQFSNANNQFQCCGVSAGCPEDGVAFIGLSGEAEKCVVGQSQCPVGFACLRTMVGHHTCCTTSRIAKTCSEEQVMVDGKCLDRADPQHKCESPMQCAGGSMCVNNLCVCPKGTGQVGRFCQKDIDCGKGEIMAGGLCLPLADLSEKCTVQQQCPDGATCAQGICVCKQGMVPRNDKCVHNQANKLSQHTCGNPLSNALTDDESGRVVQCKRLGNNCPKG</sequence>
<evidence type="ECO:0000313" key="2">
    <source>
        <dbReference type="Proteomes" id="UP000887575"/>
    </source>
</evidence>
<dbReference type="InterPro" id="IPR006149">
    <property type="entry name" value="EB_dom"/>
</dbReference>
<proteinExistence type="predicted"/>
<evidence type="ECO:0000313" key="3">
    <source>
        <dbReference type="WBParaSite" id="MBELARI_LOCUS11290"/>
    </source>
</evidence>
<keyword evidence="2" id="KW-1185">Reference proteome</keyword>
<dbReference type="PANTHER" id="PTHR46339">
    <property type="entry name" value="PROTEIN CBG15282-RELATED"/>
    <property type="match status" value="1"/>
</dbReference>
<feature type="domain" description="EB" evidence="1">
    <location>
        <begin position="241"/>
        <end position="292"/>
    </location>
</feature>
<dbReference type="SMART" id="SM00289">
    <property type="entry name" value="WR1"/>
    <property type="match status" value="5"/>
</dbReference>
<feature type="domain" description="EB" evidence="1">
    <location>
        <begin position="184"/>
        <end position="235"/>
    </location>
</feature>